<dbReference type="SUPFAM" id="SSF50891">
    <property type="entry name" value="Cyclophilin-like"/>
    <property type="match status" value="1"/>
</dbReference>
<accession>A0A926CYN7</accession>
<dbReference type="InterPro" id="IPR041183">
    <property type="entry name" value="Cyclophilin-like"/>
</dbReference>
<dbReference type="Pfam" id="PF18050">
    <property type="entry name" value="Cyclophil_like2"/>
    <property type="match status" value="1"/>
</dbReference>
<dbReference type="Gene3D" id="2.40.100.20">
    <property type="match status" value="1"/>
</dbReference>
<evidence type="ECO:0000259" key="1">
    <source>
        <dbReference type="Pfam" id="PF18050"/>
    </source>
</evidence>
<dbReference type="Proteomes" id="UP000654279">
    <property type="component" value="Unassembled WGS sequence"/>
</dbReference>
<sequence length="117" mass="12496">MQLEEGTVLISLEDNATADALLAQLPCTMTFEDYAHAEKISDPPSPLDLTGAPDGYDPELGDVACYGPWGNIAIFYQDRGYASGLVPVGRVISGMELIQSAQTAFTATLEQASDPER</sequence>
<gene>
    <name evidence="2" type="ORF">H8699_01590</name>
</gene>
<name>A0A926CYN7_9FIRM</name>
<dbReference type="AlphaFoldDB" id="A0A926CYN7"/>
<proteinExistence type="predicted"/>
<evidence type="ECO:0000313" key="3">
    <source>
        <dbReference type="Proteomes" id="UP000654279"/>
    </source>
</evidence>
<dbReference type="EMBL" id="JACRSO010000001">
    <property type="protein sequence ID" value="MBC8528132.1"/>
    <property type="molecule type" value="Genomic_DNA"/>
</dbReference>
<comment type="caution">
    <text evidence="2">The sequence shown here is derived from an EMBL/GenBank/DDBJ whole genome shotgun (WGS) entry which is preliminary data.</text>
</comment>
<reference evidence="2" key="1">
    <citation type="submission" date="2020-08" db="EMBL/GenBank/DDBJ databases">
        <title>Genome public.</title>
        <authorList>
            <person name="Liu C."/>
            <person name="Sun Q."/>
        </authorList>
    </citation>
    <scope>NUCLEOTIDE SEQUENCE</scope>
    <source>
        <strain evidence="2">NSJ-44</strain>
    </source>
</reference>
<keyword evidence="3" id="KW-1185">Reference proteome</keyword>
<evidence type="ECO:0000313" key="2">
    <source>
        <dbReference type="EMBL" id="MBC8528132.1"/>
    </source>
</evidence>
<protein>
    <recommendedName>
        <fullName evidence="1">Cyclophilin-like domain-containing protein</fullName>
    </recommendedName>
</protein>
<dbReference type="InterPro" id="IPR029000">
    <property type="entry name" value="Cyclophilin-like_dom_sf"/>
</dbReference>
<feature type="domain" description="Cyclophilin-like" evidence="1">
    <location>
        <begin position="1"/>
        <end position="110"/>
    </location>
</feature>
<organism evidence="2 3">
    <name type="scientific">Luoshenia tenuis</name>
    <dbReference type="NCBI Taxonomy" id="2763654"/>
    <lineage>
        <taxon>Bacteria</taxon>
        <taxon>Bacillati</taxon>
        <taxon>Bacillota</taxon>
        <taxon>Clostridia</taxon>
        <taxon>Christensenellales</taxon>
        <taxon>Christensenellaceae</taxon>
        <taxon>Luoshenia</taxon>
    </lineage>
</organism>